<sequence length="267" mass="27107">MRRSGSLLGSVLIGVPLLLAALGPLLSRLLGTTAPTGTSPLLPPGGDFVLGTDVLGRDVLGLALGGGTSVVGLTVGALALAYVVGVPLGLALAGTVRAWADRAVLAVLDIVLVVPSLLLLLVLAAAGRRGTWWLLAVAALISLPPIVRLVRAAASVPDRRAALETMTMLGEPWWRVRLLEAGRLVAGPVAVDAGSRLVLLVALVTSANFLGLGLAPDAVDWAVMIEQNTTALFLAPVTLLLPAALLVSLCAGANLLVDQALAHRGAS</sequence>
<dbReference type="EMBL" id="JBBEGN010000003">
    <property type="protein sequence ID" value="MEJ2868066.1"/>
    <property type="molecule type" value="Genomic_DNA"/>
</dbReference>
<dbReference type="PANTHER" id="PTHR43386">
    <property type="entry name" value="OLIGOPEPTIDE TRANSPORT SYSTEM PERMEASE PROTEIN APPC"/>
    <property type="match status" value="1"/>
</dbReference>
<dbReference type="InterPro" id="IPR035906">
    <property type="entry name" value="MetI-like_sf"/>
</dbReference>
<evidence type="ECO:0000256" key="6">
    <source>
        <dbReference type="ARBA" id="ARBA00023136"/>
    </source>
</evidence>
<accession>A0ABU8ML73</accession>
<gene>
    <name evidence="9" type="ORF">WCD74_09845</name>
</gene>
<evidence type="ECO:0000256" key="1">
    <source>
        <dbReference type="ARBA" id="ARBA00004651"/>
    </source>
</evidence>
<feature type="transmembrane region" description="Helical" evidence="7">
    <location>
        <begin position="70"/>
        <end position="92"/>
    </location>
</feature>
<evidence type="ECO:0000256" key="3">
    <source>
        <dbReference type="ARBA" id="ARBA00022475"/>
    </source>
</evidence>
<comment type="subcellular location">
    <subcellularLocation>
        <location evidence="1 7">Cell membrane</location>
        <topology evidence="1 7">Multi-pass membrane protein</topology>
    </subcellularLocation>
</comment>
<evidence type="ECO:0000256" key="7">
    <source>
        <dbReference type="RuleBase" id="RU363032"/>
    </source>
</evidence>
<evidence type="ECO:0000313" key="10">
    <source>
        <dbReference type="Proteomes" id="UP001385809"/>
    </source>
</evidence>
<keyword evidence="6 7" id="KW-0472">Membrane</keyword>
<proteinExistence type="inferred from homology"/>
<dbReference type="Gene3D" id="1.10.3720.10">
    <property type="entry name" value="MetI-like"/>
    <property type="match status" value="1"/>
</dbReference>
<dbReference type="SUPFAM" id="SSF161098">
    <property type="entry name" value="MetI-like"/>
    <property type="match status" value="1"/>
</dbReference>
<dbReference type="PANTHER" id="PTHR43386:SF25">
    <property type="entry name" value="PEPTIDE ABC TRANSPORTER PERMEASE PROTEIN"/>
    <property type="match status" value="1"/>
</dbReference>
<feature type="domain" description="ABC transmembrane type-1" evidence="8">
    <location>
        <begin position="67"/>
        <end position="251"/>
    </location>
</feature>
<dbReference type="InterPro" id="IPR050366">
    <property type="entry name" value="BP-dependent_transpt_permease"/>
</dbReference>
<evidence type="ECO:0000256" key="2">
    <source>
        <dbReference type="ARBA" id="ARBA00022448"/>
    </source>
</evidence>
<protein>
    <submittedName>
        <fullName evidence="9">ABC transporter permease subunit</fullName>
    </submittedName>
</protein>
<evidence type="ECO:0000313" key="9">
    <source>
        <dbReference type="EMBL" id="MEJ2868066.1"/>
    </source>
</evidence>
<keyword evidence="10" id="KW-1185">Reference proteome</keyword>
<keyword evidence="5 7" id="KW-1133">Transmembrane helix</keyword>
<feature type="transmembrane region" description="Helical" evidence="7">
    <location>
        <begin position="132"/>
        <end position="150"/>
    </location>
</feature>
<evidence type="ECO:0000256" key="5">
    <source>
        <dbReference type="ARBA" id="ARBA00022989"/>
    </source>
</evidence>
<dbReference type="RefSeq" id="WP_337694665.1">
    <property type="nucleotide sequence ID" value="NZ_JBBEGN010000003.1"/>
</dbReference>
<keyword evidence="4 7" id="KW-0812">Transmembrane</keyword>
<feature type="transmembrane region" description="Helical" evidence="7">
    <location>
        <begin position="231"/>
        <end position="257"/>
    </location>
</feature>
<evidence type="ECO:0000259" key="8">
    <source>
        <dbReference type="PROSITE" id="PS50928"/>
    </source>
</evidence>
<feature type="transmembrane region" description="Helical" evidence="7">
    <location>
        <begin position="197"/>
        <end position="219"/>
    </location>
</feature>
<dbReference type="PROSITE" id="PS50928">
    <property type="entry name" value="ABC_TM1"/>
    <property type="match status" value="1"/>
</dbReference>
<dbReference type="Proteomes" id="UP001385809">
    <property type="component" value="Unassembled WGS sequence"/>
</dbReference>
<name>A0ABU8ML73_9PSEU</name>
<evidence type="ECO:0000256" key="4">
    <source>
        <dbReference type="ARBA" id="ARBA00022692"/>
    </source>
</evidence>
<keyword evidence="2 7" id="KW-0813">Transport</keyword>
<keyword evidence="3" id="KW-1003">Cell membrane</keyword>
<organism evidence="9 10">
    <name type="scientific">Actinomycetospora aurantiaca</name>
    <dbReference type="NCBI Taxonomy" id="3129233"/>
    <lineage>
        <taxon>Bacteria</taxon>
        <taxon>Bacillati</taxon>
        <taxon>Actinomycetota</taxon>
        <taxon>Actinomycetes</taxon>
        <taxon>Pseudonocardiales</taxon>
        <taxon>Pseudonocardiaceae</taxon>
        <taxon>Actinomycetospora</taxon>
    </lineage>
</organism>
<reference evidence="9 10" key="1">
    <citation type="submission" date="2024-03" db="EMBL/GenBank/DDBJ databases">
        <title>Actinomycetospora sp. OC33-EN08, a novel actinomycete isolated from wild orchid (Aerides multiflora).</title>
        <authorList>
            <person name="Suriyachadkun C."/>
        </authorList>
    </citation>
    <scope>NUCLEOTIDE SEQUENCE [LARGE SCALE GENOMIC DNA]</scope>
    <source>
        <strain evidence="9 10">OC33-EN08</strain>
    </source>
</reference>
<feature type="transmembrane region" description="Helical" evidence="7">
    <location>
        <begin position="104"/>
        <end position="126"/>
    </location>
</feature>
<dbReference type="Pfam" id="PF00528">
    <property type="entry name" value="BPD_transp_1"/>
    <property type="match status" value="1"/>
</dbReference>
<dbReference type="InterPro" id="IPR000515">
    <property type="entry name" value="MetI-like"/>
</dbReference>
<comment type="similarity">
    <text evidence="7">Belongs to the binding-protein-dependent transport system permease family.</text>
</comment>
<comment type="caution">
    <text evidence="9">The sequence shown here is derived from an EMBL/GenBank/DDBJ whole genome shotgun (WGS) entry which is preliminary data.</text>
</comment>